<dbReference type="InterPro" id="IPR001611">
    <property type="entry name" value="Leu-rich_rpt"/>
</dbReference>
<dbReference type="PANTHER" id="PTHR33463">
    <property type="entry name" value="NB-ARC DOMAIN-CONTAINING PROTEIN-RELATED"/>
    <property type="match status" value="1"/>
</dbReference>
<dbReference type="PANTHER" id="PTHR33463:SF203">
    <property type="entry name" value="AAA+ ATPASE DOMAIN-CONTAINING PROTEIN"/>
    <property type="match status" value="1"/>
</dbReference>
<organism evidence="8 9">
    <name type="scientific">Gossypium tomentosum</name>
    <name type="common">Hawaiian cotton</name>
    <name type="synonym">Gossypium sandvicense</name>
    <dbReference type="NCBI Taxonomy" id="34277"/>
    <lineage>
        <taxon>Eukaryota</taxon>
        <taxon>Viridiplantae</taxon>
        <taxon>Streptophyta</taxon>
        <taxon>Embryophyta</taxon>
        <taxon>Tracheophyta</taxon>
        <taxon>Spermatophyta</taxon>
        <taxon>Magnoliopsida</taxon>
        <taxon>eudicotyledons</taxon>
        <taxon>Gunneridae</taxon>
        <taxon>Pentapetalae</taxon>
        <taxon>rosids</taxon>
        <taxon>malvids</taxon>
        <taxon>Malvales</taxon>
        <taxon>Malvaceae</taxon>
        <taxon>Malvoideae</taxon>
        <taxon>Gossypium</taxon>
    </lineage>
</organism>
<evidence type="ECO:0000259" key="7">
    <source>
        <dbReference type="Pfam" id="PF23247"/>
    </source>
</evidence>
<dbReference type="Gene3D" id="3.40.50.300">
    <property type="entry name" value="P-loop containing nucleotide triphosphate hydrolases"/>
    <property type="match status" value="1"/>
</dbReference>
<dbReference type="InterPro" id="IPR002182">
    <property type="entry name" value="NB-ARC"/>
</dbReference>
<feature type="domain" description="Disease resistance protein At4g27190-like leucine-rich repeats" evidence="7">
    <location>
        <begin position="1073"/>
        <end position="1139"/>
    </location>
</feature>
<evidence type="ECO:0000256" key="5">
    <source>
        <dbReference type="SAM" id="Coils"/>
    </source>
</evidence>
<evidence type="ECO:0000313" key="9">
    <source>
        <dbReference type="Proteomes" id="UP000322667"/>
    </source>
</evidence>
<feature type="coiled-coil region" evidence="5">
    <location>
        <begin position="40"/>
        <end position="95"/>
    </location>
</feature>
<feature type="domain" description="Disease resistance protein At4g27190-like leucine-rich repeats" evidence="7">
    <location>
        <begin position="1197"/>
        <end position="1247"/>
    </location>
</feature>
<dbReference type="Gene3D" id="3.80.10.10">
    <property type="entry name" value="Ribonuclease Inhibitor"/>
    <property type="match status" value="4"/>
</dbReference>
<keyword evidence="9" id="KW-1185">Reference proteome</keyword>
<sequence length="1520" mass="173947">MGCGFCEAALPNIFATLVVDRMVKPVGRQLDYVRRFHDNVEKLRGKKRELADARDRLLHKIEDAKNRLLLIENDVQNLQSRADETLSDMGTLEEEIQLNKRCLNWCPNCSWRYQLSKKAMKKIQDISELLDKFGQLGPVGFLCSNEFVVSESSKAAFNQIIEALKDENINIIGLWGMGGVGKTTLAREVGSQAPKLNLFDKVVITTVSQKPNFERIQDQIAQYIGFDMKKEQGRRSEQELWLRLKDEPRILIIVDDIWESINLKEKIGIPIGDDHKGCKVLLTTRRQQVCRAMDCQNVVQLDCLDDDEAWTLFEKKADLDDFSDDSIKILANQIVKKCGGLPIAIVPLGSALKGKTHHEWQAAYRRLKDRRLTEIEDVNEENAYVCLEASFDYLKNMETKTYDEIYVENLVGYAWGLEMYKCMDSIKDVRSEVLASIEILKNSGLLLDSGERRVKMHDVVRQFALWIASSRKEISFGTVETLPMDESFKHYTAISFEANQTDELPKGVVFPNLKFLLHGGGRFMETSSEFFEGMKALQVCALNNKLISLAPFQYHMNLRTLCLIGCQLSDISMLGKLKTLHILSLRRSYITELPTEAGDLENLRLLDLSYCDDLQRIAPNLIQRFSNLEELYLHGCSSLKWETENTTQRESYSSLSELDLLPKLVVISLDISSKHLPDGFVFRRLWSFDFCIGIERNTWFHKRETYPISRSLRIVKSVDACKQLFEDVESLQLNGVEGHPNLIPSLDLGFRKLTSLDLYECGSMQCLIDASNQQVPITAFSNLRKLSLRNMFDLVEMCSAPQPQGFLQKLEEVIVSDCGEMQVLFPTAELRSIEQEGPSRHLSLQSLKIVEIERCNNLKYIFPMSVDNSLMQLHTLKIKSCRSLEGIIQYSQVPFISLQSLREIEVENCDNLKYLFPLSVANSLGQLHILKIKSCSQLEDIIQDPQVAYICLLQSLREVSLIGLPQLKRRDVNGIILAQLSLQKLEVYNCPQLTHLITSTKIKELVFGKMTNEQLSNLHSCKYEELEQDQTSSQHHPLPICFPNLILIHILECESLKSLFPITVAQGSSKKLNAPNLQTLNIERCFGMEEIIQDSQVSTISFQCLREVQVTECNKLKFLFPMCVANSLGKLQTLKIERCFGMEEIIQHSQVSTVSFQCLRKVQVKECDKLIFLFPMCVANSLGKLQTLKIERCFGMEEIIQHSQVSTTNFQCLTEVQVIECNNLKFLFPMCVANSLGKLQTLKIEWCFRIEEIIQHSQFSEMTEMKQISNVTVPERGGGTPTCTEYLTISNFEELFEYSGYNLSSLEILRLYKLTELRVIWSGPIQVKYFQDLTQLVVHSCRRLRYIFSPTIARNLPQLWILDISDCEELEQIIEKDQTPSQHHLQPICFPYLYLITIRKCENLKCLFSITLAHGGLPNLDQLDLLRLSKLEQVFEGDESNVSKDQEKVIHLPRLTNLVLRNLPNLVSFSPVGYHFVFPSLTDLQVKGCPNITTRFSVDSEKSVHAKTQVHYSSKLSNKL</sequence>
<evidence type="ECO:0000256" key="3">
    <source>
        <dbReference type="ARBA" id="ARBA00022821"/>
    </source>
</evidence>
<dbReference type="EMBL" id="CM017613">
    <property type="protein sequence ID" value="TYI32310.1"/>
    <property type="molecule type" value="Genomic_DNA"/>
</dbReference>
<dbReference type="PROSITE" id="PS51450">
    <property type="entry name" value="LRR"/>
    <property type="match status" value="1"/>
</dbReference>
<accession>A0A5D2QY79</accession>
<dbReference type="GO" id="GO:0043531">
    <property type="term" value="F:ADP binding"/>
    <property type="evidence" value="ECO:0007669"/>
    <property type="project" value="InterPro"/>
</dbReference>
<dbReference type="Pfam" id="PF13855">
    <property type="entry name" value="LRR_8"/>
    <property type="match status" value="1"/>
</dbReference>
<dbReference type="Gene3D" id="1.10.8.430">
    <property type="entry name" value="Helical domain of apoptotic protease-activating factors"/>
    <property type="match status" value="1"/>
</dbReference>
<keyword evidence="2" id="KW-0547">Nucleotide-binding</keyword>
<dbReference type="Pfam" id="PF23247">
    <property type="entry name" value="LRR_RPS2"/>
    <property type="match status" value="7"/>
</dbReference>
<feature type="domain" description="NB-ARC" evidence="6">
    <location>
        <begin position="156"/>
        <end position="317"/>
    </location>
</feature>
<evidence type="ECO:0000256" key="4">
    <source>
        <dbReference type="ARBA" id="ARBA00022840"/>
    </source>
</evidence>
<dbReference type="SUPFAM" id="SSF52047">
    <property type="entry name" value="RNI-like"/>
    <property type="match status" value="2"/>
</dbReference>
<feature type="domain" description="Disease resistance protein At4g27190-like leucine-rich repeats" evidence="7">
    <location>
        <begin position="829"/>
        <end position="882"/>
    </location>
</feature>
<evidence type="ECO:0000259" key="6">
    <source>
        <dbReference type="Pfam" id="PF00931"/>
    </source>
</evidence>
<reference evidence="8 9" key="1">
    <citation type="submission" date="2019-07" db="EMBL/GenBank/DDBJ databases">
        <title>WGS assembly of Gossypium tomentosum.</title>
        <authorList>
            <person name="Chen Z.J."/>
            <person name="Sreedasyam A."/>
            <person name="Ando A."/>
            <person name="Song Q."/>
            <person name="De L."/>
            <person name="Hulse-Kemp A."/>
            <person name="Ding M."/>
            <person name="Ye W."/>
            <person name="Kirkbride R."/>
            <person name="Jenkins J."/>
            <person name="Plott C."/>
            <person name="Lovell J."/>
            <person name="Lin Y.-M."/>
            <person name="Vaughn R."/>
            <person name="Liu B."/>
            <person name="Li W."/>
            <person name="Simpson S."/>
            <person name="Scheffler B."/>
            <person name="Saski C."/>
            <person name="Grover C."/>
            <person name="Hu G."/>
            <person name="Conover J."/>
            <person name="Carlson J."/>
            <person name="Shu S."/>
            <person name="Boston L."/>
            <person name="Williams M."/>
            <person name="Peterson D."/>
            <person name="Mcgee K."/>
            <person name="Jones D."/>
            <person name="Wendel J."/>
            <person name="Stelly D."/>
            <person name="Grimwood J."/>
            <person name="Schmutz J."/>
        </authorList>
    </citation>
    <scope>NUCLEOTIDE SEQUENCE [LARGE SCALE GENOMIC DNA]</scope>
    <source>
        <strain evidence="8">7179.01</strain>
    </source>
</reference>
<feature type="domain" description="Disease resistance protein At4g27190-like leucine-rich repeats" evidence="7">
    <location>
        <begin position="884"/>
        <end position="935"/>
    </location>
</feature>
<dbReference type="InterPro" id="IPR027417">
    <property type="entry name" value="P-loop_NTPase"/>
</dbReference>
<dbReference type="InterPro" id="IPR032675">
    <property type="entry name" value="LRR_dom_sf"/>
</dbReference>
<dbReference type="GO" id="GO:0005524">
    <property type="term" value="F:ATP binding"/>
    <property type="evidence" value="ECO:0007669"/>
    <property type="project" value="UniProtKB-KW"/>
</dbReference>
<proteinExistence type="inferred from homology"/>
<feature type="domain" description="Disease resistance protein At4g27190-like leucine-rich repeats" evidence="7">
    <location>
        <begin position="1143"/>
        <end position="1193"/>
    </location>
</feature>
<dbReference type="SUPFAM" id="SSF52058">
    <property type="entry name" value="L domain-like"/>
    <property type="match status" value="2"/>
</dbReference>
<comment type="similarity">
    <text evidence="1">Belongs to the disease resistance NB-LRR family.</text>
</comment>
<dbReference type="PRINTS" id="PR00364">
    <property type="entry name" value="DISEASERSIST"/>
</dbReference>
<gene>
    <name evidence="8" type="ORF">ES332_A04G050800v1</name>
</gene>
<evidence type="ECO:0000256" key="1">
    <source>
        <dbReference type="ARBA" id="ARBA00008894"/>
    </source>
</evidence>
<dbReference type="InterPro" id="IPR057135">
    <property type="entry name" value="At4g27190-like_LRR"/>
</dbReference>
<dbReference type="FunFam" id="3.40.50.300:FF:001091">
    <property type="entry name" value="Probable disease resistance protein At1g61300"/>
    <property type="match status" value="1"/>
</dbReference>
<dbReference type="SUPFAM" id="SSF52540">
    <property type="entry name" value="P-loop containing nucleoside triphosphate hydrolases"/>
    <property type="match status" value="1"/>
</dbReference>
<dbReference type="InterPro" id="IPR050905">
    <property type="entry name" value="Plant_NBS-LRR"/>
</dbReference>
<feature type="domain" description="Disease resistance protein At4g27190-like leucine-rich repeats" evidence="7">
    <location>
        <begin position="1302"/>
        <end position="1368"/>
    </location>
</feature>
<dbReference type="Proteomes" id="UP000322667">
    <property type="component" value="Chromosome A04"/>
</dbReference>
<dbReference type="Pfam" id="PF00931">
    <property type="entry name" value="NB-ARC"/>
    <property type="match status" value="1"/>
</dbReference>
<name>A0A5D2QY79_GOSTO</name>
<dbReference type="InterPro" id="IPR042197">
    <property type="entry name" value="Apaf_helical"/>
</dbReference>
<evidence type="ECO:0000256" key="2">
    <source>
        <dbReference type="ARBA" id="ARBA00022741"/>
    </source>
</evidence>
<keyword evidence="3" id="KW-0611">Plant defense</keyword>
<feature type="domain" description="Disease resistance protein At4g27190-like leucine-rich repeats" evidence="7">
    <location>
        <begin position="1377"/>
        <end position="1503"/>
    </location>
</feature>
<dbReference type="GO" id="GO:0006952">
    <property type="term" value="P:defense response"/>
    <property type="evidence" value="ECO:0007669"/>
    <property type="project" value="UniProtKB-KW"/>
</dbReference>
<keyword evidence="5" id="KW-0175">Coiled coil</keyword>
<protein>
    <submittedName>
        <fullName evidence="8">Uncharacterized protein</fullName>
    </submittedName>
</protein>
<keyword evidence="4" id="KW-0067">ATP-binding</keyword>
<evidence type="ECO:0000313" key="8">
    <source>
        <dbReference type="EMBL" id="TYI32310.1"/>
    </source>
</evidence>